<reference evidence="2 3" key="1">
    <citation type="journal article" date="2019" name="Int. J. Syst. Evol. Microbiol.">
        <title>The Global Catalogue of Microorganisms (GCM) 10K type strain sequencing project: providing services to taxonomists for standard genome sequencing and annotation.</title>
        <authorList>
            <consortium name="The Broad Institute Genomics Platform"/>
            <consortium name="The Broad Institute Genome Sequencing Center for Infectious Disease"/>
            <person name="Wu L."/>
            <person name="Ma J."/>
        </authorList>
    </citation>
    <scope>NUCLEOTIDE SEQUENCE [LARGE SCALE GENOMIC DNA]</scope>
    <source>
        <strain evidence="2 3">JCM 15503</strain>
    </source>
</reference>
<dbReference type="Proteomes" id="UP001500279">
    <property type="component" value="Unassembled WGS sequence"/>
</dbReference>
<comment type="caution">
    <text evidence="2">The sequence shown here is derived from an EMBL/GenBank/DDBJ whole genome shotgun (WGS) entry which is preliminary data.</text>
</comment>
<evidence type="ECO:0000313" key="2">
    <source>
        <dbReference type="EMBL" id="GAA0766356.1"/>
    </source>
</evidence>
<accession>A0ABN1KHI2</accession>
<evidence type="ECO:0000256" key="1">
    <source>
        <dbReference type="SAM" id="SignalP"/>
    </source>
</evidence>
<sequence>MWDLTPTPDSSLTNSISGTLMKNRFFSVSLLAAAAGIAAPALLLSTAHAQDKEYPQVVKDNIARATAQHLEKCYGVNAVGKNDCAVGKHSCAGQATQARDPQSIVLVPAGVCAKLAGGNTQAN</sequence>
<gene>
    <name evidence="2" type="ORF">GCM10009107_54430</name>
</gene>
<protein>
    <recommendedName>
        <fullName evidence="4">DUF2282 domain-containing protein</fullName>
    </recommendedName>
</protein>
<proteinExistence type="predicted"/>
<dbReference type="InterPro" id="IPR018740">
    <property type="entry name" value="DUF2282_membr"/>
</dbReference>
<dbReference type="EMBL" id="BAAAEW010000042">
    <property type="protein sequence ID" value="GAA0766356.1"/>
    <property type="molecule type" value="Genomic_DNA"/>
</dbReference>
<keyword evidence="3" id="KW-1185">Reference proteome</keyword>
<feature type="chain" id="PRO_5045944121" description="DUF2282 domain-containing protein" evidence="1">
    <location>
        <begin position="50"/>
        <end position="123"/>
    </location>
</feature>
<name>A0ABN1KHI2_9BURK</name>
<feature type="signal peptide" evidence="1">
    <location>
        <begin position="1"/>
        <end position="49"/>
    </location>
</feature>
<keyword evidence="1" id="KW-0732">Signal</keyword>
<organism evidence="2 3">
    <name type="scientific">Ideonella azotifigens</name>
    <dbReference type="NCBI Taxonomy" id="513160"/>
    <lineage>
        <taxon>Bacteria</taxon>
        <taxon>Pseudomonadati</taxon>
        <taxon>Pseudomonadota</taxon>
        <taxon>Betaproteobacteria</taxon>
        <taxon>Burkholderiales</taxon>
        <taxon>Sphaerotilaceae</taxon>
        <taxon>Ideonella</taxon>
    </lineage>
</organism>
<evidence type="ECO:0008006" key="4">
    <source>
        <dbReference type="Google" id="ProtNLM"/>
    </source>
</evidence>
<dbReference type="Pfam" id="PF10048">
    <property type="entry name" value="DUF2282"/>
    <property type="match status" value="1"/>
</dbReference>
<evidence type="ECO:0000313" key="3">
    <source>
        <dbReference type="Proteomes" id="UP001500279"/>
    </source>
</evidence>